<reference evidence="3" key="1">
    <citation type="submission" date="2018-05" db="EMBL/GenBank/DDBJ databases">
        <authorList>
            <person name="Lanie J.A."/>
            <person name="Ng W.-L."/>
            <person name="Kazmierczak K.M."/>
            <person name="Andrzejewski T.M."/>
            <person name="Davidsen T.M."/>
            <person name="Wayne K.J."/>
            <person name="Tettelin H."/>
            <person name="Glass J.I."/>
            <person name="Rusch D."/>
            <person name="Podicherti R."/>
            <person name="Tsui H.-C.T."/>
            <person name="Winkler M.E."/>
        </authorList>
    </citation>
    <scope>NUCLEOTIDE SEQUENCE</scope>
</reference>
<dbReference type="PANTHER" id="PTHR30388:SF6">
    <property type="entry name" value="XANTHINE DEHYDROGENASE SUBUNIT A-RELATED"/>
    <property type="match status" value="1"/>
</dbReference>
<feature type="domain" description="XdhC Rossmann" evidence="2">
    <location>
        <begin position="201"/>
        <end position="343"/>
    </location>
</feature>
<evidence type="ECO:0008006" key="4">
    <source>
        <dbReference type="Google" id="ProtNLM"/>
    </source>
</evidence>
<feature type="domain" description="XdhC- CoxI" evidence="1">
    <location>
        <begin position="12"/>
        <end position="71"/>
    </location>
</feature>
<gene>
    <name evidence="3" type="ORF">METZ01_LOCUS200804</name>
</gene>
<evidence type="ECO:0000259" key="1">
    <source>
        <dbReference type="Pfam" id="PF02625"/>
    </source>
</evidence>
<proteinExistence type="predicted"/>
<sequence length="378" mass="41965">MYEVISNSLKELEQGKNIVLATVVNTKGSTPQKIGSKLLVRDDGSTVGTLGGGCVEGDIWFESKSMLEENSDSETRFREYTLNQELAEQEGLVCGGTMYFLLDKLIPENQNIEHLRSLQNSLNGKDSGKSILTLVNSQNKDLSIGIKKTFDFENTNEIFNDELINETEDIENTISNRTSKCIKLKDGNEWYVEIYTTPATLLICGGGHIANSLAPIAHKLNFNVWITDDRKEFANSNRFPHAERIVNDLPENALKSLPVTENTYIIIATRGHRYDLVATQAAVQTKAKYVGIVGSMRKAILIFEDLLKNGIPEEKIRAIRSPVGLDLRGRSPDEIAVSIIAEMLMIKEGGTGLPMAMPEKVWSKIISKINNSLSESKI</sequence>
<dbReference type="Pfam" id="PF02625">
    <property type="entry name" value="XdhC_CoxI"/>
    <property type="match status" value="1"/>
</dbReference>
<dbReference type="AlphaFoldDB" id="A0A382EBD2"/>
<protein>
    <recommendedName>
        <fullName evidence="4">XdhC/CoxI family protein</fullName>
    </recommendedName>
</protein>
<organism evidence="3">
    <name type="scientific">marine metagenome</name>
    <dbReference type="NCBI Taxonomy" id="408172"/>
    <lineage>
        <taxon>unclassified sequences</taxon>
        <taxon>metagenomes</taxon>
        <taxon>ecological metagenomes</taxon>
    </lineage>
</organism>
<dbReference type="InterPro" id="IPR003777">
    <property type="entry name" value="XdhC_CoxI"/>
</dbReference>
<evidence type="ECO:0000313" key="3">
    <source>
        <dbReference type="EMBL" id="SVB47950.1"/>
    </source>
</evidence>
<evidence type="ECO:0000259" key="2">
    <source>
        <dbReference type="Pfam" id="PF13478"/>
    </source>
</evidence>
<dbReference type="InterPro" id="IPR052698">
    <property type="entry name" value="MoCofactor_Util/Proc"/>
</dbReference>
<dbReference type="PANTHER" id="PTHR30388">
    <property type="entry name" value="ALDEHYDE OXIDOREDUCTASE MOLYBDENUM COFACTOR ASSEMBLY PROTEIN"/>
    <property type="match status" value="1"/>
</dbReference>
<accession>A0A382EBD2</accession>
<dbReference type="Gene3D" id="3.40.50.720">
    <property type="entry name" value="NAD(P)-binding Rossmann-like Domain"/>
    <property type="match status" value="1"/>
</dbReference>
<dbReference type="Pfam" id="PF13478">
    <property type="entry name" value="XdhC_C"/>
    <property type="match status" value="1"/>
</dbReference>
<dbReference type="EMBL" id="UINC01043634">
    <property type="protein sequence ID" value="SVB47950.1"/>
    <property type="molecule type" value="Genomic_DNA"/>
</dbReference>
<dbReference type="InterPro" id="IPR027051">
    <property type="entry name" value="XdhC_Rossmann_dom"/>
</dbReference>
<name>A0A382EBD2_9ZZZZ</name>